<proteinExistence type="predicted"/>
<dbReference type="Proteomes" id="UP000828390">
    <property type="component" value="Unassembled WGS sequence"/>
</dbReference>
<name>A0A9D3YB50_DREPO</name>
<evidence type="ECO:0000256" key="1">
    <source>
        <dbReference type="SAM" id="MobiDB-lite"/>
    </source>
</evidence>
<dbReference type="EMBL" id="JAIWYP010000016">
    <property type="protein sequence ID" value="KAH3695192.1"/>
    <property type="molecule type" value="Genomic_DNA"/>
</dbReference>
<reference evidence="2" key="1">
    <citation type="journal article" date="2019" name="bioRxiv">
        <title>The Genome of the Zebra Mussel, Dreissena polymorpha: A Resource for Invasive Species Research.</title>
        <authorList>
            <person name="McCartney M.A."/>
            <person name="Auch B."/>
            <person name="Kono T."/>
            <person name="Mallez S."/>
            <person name="Zhang Y."/>
            <person name="Obille A."/>
            <person name="Becker A."/>
            <person name="Abrahante J.E."/>
            <person name="Garbe J."/>
            <person name="Badalamenti J.P."/>
            <person name="Herman A."/>
            <person name="Mangelson H."/>
            <person name="Liachko I."/>
            <person name="Sullivan S."/>
            <person name="Sone E.D."/>
            <person name="Koren S."/>
            <person name="Silverstein K.A.T."/>
            <person name="Beckman K.B."/>
            <person name="Gohl D.M."/>
        </authorList>
    </citation>
    <scope>NUCLEOTIDE SEQUENCE</scope>
    <source>
        <strain evidence="2">Duluth1</strain>
        <tissue evidence="2">Whole animal</tissue>
    </source>
</reference>
<organism evidence="2 3">
    <name type="scientific">Dreissena polymorpha</name>
    <name type="common">Zebra mussel</name>
    <name type="synonym">Mytilus polymorpha</name>
    <dbReference type="NCBI Taxonomy" id="45954"/>
    <lineage>
        <taxon>Eukaryota</taxon>
        <taxon>Metazoa</taxon>
        <taxon>Spiralia</taxon>
        <taxon>Lophotrochozoa</taxon>
        <taxon>Mollusca</taxon>
        <taxon>Bivalvia</taxon>
        <taxon>Autobranchia</taxon>
        <taxon>Heteroconchia</taxon>
        <taxon>Euheterodonta</taxon>
        <taxon>Imparidentia</taxon>
        <taxon>Neoheterodontei</taxon>
        <taxon>Myida</taxon>
        <taxon>Dreissenoidea</taxon>
        <taxon>Dreissenidae</taxon>
        <taxon>Dreissena</taxon>
    </lineage>
</organism>
<comment type="caution">
    <text evidence="2">The sequence shown here is derived from an EMBL/GenBank/DDBJ whole genome shotgun (WGS) entry which is preliminary data.</text>
</comment>
<reference evidence="2" key="2">
    <citation type="submission" date="2020-11" db="EMBL/GenBank/DDBJ databases">
        <authorList>
            <person name="McCartney M.A."/>
            <person name="Auch B."/>
            <person name="Kono T."/>
            <person name="Mallez S."/>
            <person name="Becker A."/>
            <person name="Gohl D.M."/>
            <person name="Silverstein K.A.T."/>
            <person name="Koren S."/>
            <person name="Bechman K.B."/>
            <person name="Herman A."/>
            <person name="Abrahante J.E."/>
            <person name="Garbe J."/>
        </authorList>
    </citation>
    <scope>NUCLEOTIDE SEQUENCE</scope>
    <source>
        <strain evidence="2">Duluth1</strain>
        <tissue evidence="2">Whole animal</tissue>
    </source>
</reference>
<feature type="region of interest" description="Disordered" evidence="1">
    <location>
        <begin position="116"/>
        <end position="138"/>
    </location>
</feature>
<sequence length="264" mass="29653">MRKVYLLKNSRFGIDRQYPKEMANARATLYKSEEAVNARANGRKVQIRYLARLYIDSKCVQDMFPDWYGVLSTDRTVGVNTQKKDDRQKTKSRMYSNETIVDSVENSVFIDEKDTVPAKQNSHAHKKINSPKNRSGTCDKNNMGDTLQSELICLPVCAPTTLQNNPPKPNTNSQTKRRLENEGVKHTRLPVPSSKTSGKPITRDNEQGVNTQRVYNAKNSTGYEKLSVGSHETITRDGIGNSKRDVATESVTGLTNQKAGNKNK</sequence>
<keyword evidence="3" id="KW-1185">Reference proteome</keyword>
<feature type="region of interest" description="Disordered" evidence="1">
    <location>
        <begin position="234"/>
        <end position="264"/>
    </location>
</feature>
<accession>A0A9D3YB50</accession>
<feature type="region of interest" description="Disordered" evidence="1">
    <location>
        <begin position="159"/>
        <end position="211"/>
    </location>
</feature>
<evidence type="ECO:0000313" key="3">
    <source>
        <dbReference type="Proteomes" id="UP000828390"/>
    </source>
</evidence>
<feature type="compositionally biased region" description="Polar residues" evidence="1">
    <location>
        <begin position="249"/>
        <end position="264"/>
    </location>
</feature>
<gene>
    <name evidence="2" type="ORF">DPMN_082648</name>
</gene>
<evidence type="ECO:0000313" key="2">
    <source>
        <dbReference type="EMBL" id="KAH3695192.1"/>
    </source>
</evidence>
<feature type="compositionally biased region" description="Polar residues" evidence="1">
    <location>
        <begin position="160"/>
        <end position="174"/>
    </location>
</feature>
<protein>
    <submittedName>
        <fullName evidence="2">Uncharacterized protein</fullName>
    </submittedName>
</protein>
<dbReference type="AlphaFoldDB" id="A0A9D3YB50"/>